<comment type="caution">
    <text evidence="2">The sequence shown here is derived from an EMBL/GenBank/DDBJ whole genome shotgun (WGS) entry which is preliminary data.</text>
</comment>
<keyword evidence="1" id="KW-1133">Transmembrane helix</keyword>
<name>A0AAW8TWB2_9ENTE</name>
<keyword evidence="1" id="KW-0812">Transmembrane</keyword>
<feature type="transmembrane region" description="Helical" evidence="1">
    <location>
        <begin position="150"/>
        <end position="169"/>
    </location>
</feature>
<evidence type="ECO:0000313" key="2">
    <source>
        <dbReference type="EMBL" id="MDT2809686.1"/>
    </source>
</evidence>
<sequence>MTNLFQPDGKLYNLLDRLYQLLVLNFLVILTCLPLVTIGAALTAAYGTAYRIAQHKECVLYKEYWRQLKVNFVPATKIWLGILAIGTGVFFALPFVRDYVLGNKVSYYLVMVLVTVVLLALEYVFPLIAKFDNTLGATLKNALVLSLKHLPISIIVFGVNLAGILLPILLPQGFILWLFVGIGLVLYLNGKLMNAVFLKYS</sequence>
<feature type="transmembrane region" description="Helical" evidence="1">
    <location>
        <begin position="70"/>
        <end position="93"/>
    </location>
</feature>
<evidence type="ECO:0000256" key="1">
    <source>
        <dbReference type="SAM" id="Phobius"/>
    </source>
</evidence>
<gene>
    <name evidence="2" type="ORF">P7H43_04260</name>
</gene>
<keyword evidence="1" id="KW-0472">Membrane</keyword>
<dbReference type="RefSeq" id="WP_010752883.1">
    <property type="nucleotide sequence ID" value="NZ_CATYFE010000036.1"/>
</dbReference>
<protein>
    <submittedName>
        <fullName evidence="2">YesL family protein</fullName>
    </submittedName>
</protein>
<feature type="transmembrane region" description="Helical" evidence="1">
    <location>
        <begin position="20"/>
        <end position="49"/>
    </location>
</feature>
<feature type="transmembrane region" description="Helical" evidence="1">
    <location>
        <begin position="175"/>
        <end position="198"/>
    </location>
</feature>
<reference evidence="2" key="1">
    <citation type="submission" date="2023-03" db="EMBL/GenBank/DDBJ databases">
        <authorList>
            <person name="Shen W."/>
            <person name="Cai J."/>
        </authorList>
    </citation>
    <scope>NUCLEOTIDE SEQUENCE</scope>
    <source>
        <strain evidence="2">B226-2</strain>
    </source>
</reference>
<feature type="transmembrane region" description="Helical" evidence="1">
    <location>
        <begin position="105"/>
        <end position="129"/>
    </location>
</feature>
<dbReference type="GeneID" id="78364120"/>
<evidence type="ECO:0000313" key="3">
    <source>
        <dbReference type="Proteomes" id="UP001256711"/>
    </source>
</evidence>
<dbReference type="EMBL" id="JARQBJ010000002">
    <property type="protein sequence ID" value="MDT2809686.1"/>
    <property type="molecule type" value="Genomic_DNA"/>
</dbReference>
<organism evidence="2 3">
    <name type="scientific">Enterococcus asini</name>
    <dbReference type="NCBI Taxonomy" id="57732"/>
    <lineage>
        <taxon>Bacteria</taxon>
        <taxon>Bacillati</taxon>
        <taxon>Bacillota</taxon>
        <taxon>Bacilli</taxon>
        <taxon>Lactobacillales</taxon>
        <taxon>Enterococcaceae</taxon>
        <taxon>Enterococcus</taxon>
    </lineage>
</organism>
<dbReference type="AlphaFoldDB" id="A0AAW8TWB2"/>
<dbReference type="InterPro" id="IPR006938">
    <property type="entry name" value="DUF624"/>
</dbReference>
<dbReference type="Pfam" id="PF04854">
    <property type="entry name" value="DUF624"/>
    <property type="match status" value="1"/>
</dbReference>
<proteinExistence type="predicted"/>
<accession>A0AAW8TWB2</accession>
<dbReference type="Proteomes" id="UP001256711">
    <property type="component" value="Unassembled WGS sequence"/>
</dbReference>